<dbReference type="SUPFAM" id="SSF103473">
    <property type="entry name" value="MFS general substrate transporter"/>
    <property type="match status" value="1"/>
</dbReference>
<dbReference type="CDD" id="cd17323">
    <property type="entry name" value="MFS_Tpo1_MDR_like"/>
    <property type="match status" value="1"/>
</dbReference>
<dbReference type="PANTHER" id="PTHR23502:SF182">
    <property type="entry name" value="POLYAMINE TRANSPORTER, PUTATIVE-RELATED"/>
    <property type="match status" value="1"/>
</dbReference>
<accession>A0A6G1IEB8</accession>
<evidence type="ECO:0000256" key="2">
    <source>
        <dbReference type="ARBA" id="ARBA00022692"/>
    </source>
</evidence>
<feature type="region of interest" description="Disordered" evidence="5">
    <location>
        <begin position="1"/>
        <end position="49"/>
    </location>
</feature>
<feature type="transmembrane region" description="Helical" evidence="6">
    <location>
        <begin position="442"/>
        <end position="463"/>
    </location>
</feature>
<reference evidence="7" key="1">
    <citation type="journal article" date="2020" name="Stud. Mycol.">
        <title>101 Dothideomycetes genomes: a test case for predicting lifestyles and emergence of pathogens.</title>
        <authorList>
            <person name="Haridas S."/>
            <person name="Albert R."/>
            <person name="Binder M."/>
            <person name="Bloem J."/>
            <person name="Labutti K."/>
            <person name="Salamov A."/>
            <person name="Andreopoulos B."/>
            <person name="Baker S."/>
            <person name="Barry K."/>
            <person name="Bills G."/>
            <person name="Bluhm B."/>
            <person name="Cannon C."/>
            <person name="Castanera R."/>
            <person name="Culley D."/>
            <person name="Daum C."/>
            <person name="Ezra D."/>
            <person name="Gonzalez J."/>
            <person name="Henrissat B."/>
            <person name="Kuo A."/>
            <person name="Liang C."/>
            <person name="Lipzen A."/>
            <person name="Lutzoni F."/>
            <person name="Magnuson J."/>
            <person name="Mondo S."/>
            <person name="Nolan M."/>
            <person name="Ohm R."/>
            <person name="Pangilinan J."/>
            <person name="Park H.-J."/>
            <person name="Ramirez L."/>
            <person name="Alfaro M."/>
            <person name="Sun H."/>
            <person name="Tritt A."/>
            <person name="Yoshinaga Y."/>
            <person name="Zwiers L.-H."/>
            <person name="Turgeon B."/>
            <person name="Goodwin S."/>
            <person name="Spatafora J."/>
            <person name="Crous P."/>
            <person name="Grigoriev I."/>
        </authorList>
    </citation>
    <scope>NUCLEOTIDE SEQUENCE</scope>
    <source>
        <strain evidence="7">CBS 122367</strain>
    </source>
</reference>
<feature type="transmembrane region" description="Helical" evidence="6">
    <location>
        <begin position="196"/>
        <end position="219"/>
    </location>
</feature>
<dbReference type="InterPro" id="IPR036259">
    <property type="entry name" value="MFS_trans_sf"/>
</dbReference>
<feature type="compositionally biased region" description="Polar residues" evidence="5">
    <location>
        <begin position="25"/>
        <end position="44"/>
    </location>
</feature>
<dbReference type="GO" id="GO:0000297">
    <property type="term" value="F:spermine transmembrane transporter activity"/>
    <property type="evidence" value="ECO:0007669"/>
    <property type="project" value="TreeGrafter"/>
</dbReference>
<evidence type="ECO:0000313" key="7">
    <source>
        <dbReference type="EMBL" id="KAF2676475.1"/>
    </source>
</evidence>
<keyword evidence="3 6" id="KW-1133">Transmembrane helix</keyword>
<feature type="transmembrane region" description="Helical" evidence="6">
    <location>
        <begin position="297"/>
        <end position="316"/>
    </location>
</feature>
<dbReference type="PROSITE" id="PS00216">
    <property type="entry name" value="SUGAR_TRANSPORT_1"/>
    <property type="match status" value="1"/>
</dbReference>
<dbReference type="EMBL" id="MU005634">
    <property type="protein sequence ID" value="KAF2676475.1"/>
    <property type="molecule type" value="Genomic_DNA"/>
</dbReference>
<evidence type="ECO:0000313" key="8">
    <source>
        <dbReference type="Proteomes" id="UP000799291"/>
    </source>
</evidence>
<dbReference type="Gene3D" id="1.20.1250.20">
    <property type="entry name" value="MFS general substrate transporter like domains"/>
    <property type="match status" value="1"/>
</dbReference>
<dbReference type="Pfam" id="PF07690">
    <property type="entry name" value="MFS_1"/>
    <property type="match status" value="1"/>
</dbReference>
<evidence type="ECO:0000256" key="4">
    <source>
        <dbReference type="ARBA" id="ARBA00023136"/>
    </source>
</evidence>
<keyword evidence="2 6" id="KW-0812">Transmembrane</keyword>
<organism evidence="7 8">
    <name type="scientific">Lentithecium fluviatile CBS 122367</name>
    <dbReference type="NCBI Taxonomy" id="1168545"/>
    <lineage>
        <taxon>Eukaryota</taxon>
        <taxon>Fungi</taxon>
        <taxon>Dikarya</taxon>
        <taxon>Ascomycota</taxon>
        <taxon>Pezizomycotina</taxon>
        <taxon>Dothideomycetes</taxon>
        <taxon>Pleosporomycetidae</taxon>
        <taxon>Pleosporales</taxon>
        <taxon>Massarineae</taxon>
        <taxon>Lentitheciaceae</taxon>
        <taxon>Lentithecium</taxon>
    </lineage>
</organism>
<sequence>MEEVDDIPLSQMASDGGRSDAPVSGKTNGNSEAGQAGQDAQDNKSTGKHLGSTIEAARDWDGPFDSENPRNWPLAKKILHSAIPAIYGFALTVGTSTFVAAVPYIQEKFQVSRTAALLPISLYTVGFTLGPLIAAPFSELYGRRVIYWSNLPLLVIFNAAAAESNNLAAMVVLRFLAGLGGSGTVADLWEPRHAGLVGLSYILAPFLGPSLGPLVGAYIVDEYDHDWKYSIWIVLILCAPVAVAMMFMQETSKSRILLLRARKRGDAHAGKKSARQMLSMMGTAMLRPLHMIVFEPLALLLSIYTAFNFAMIFSFFGSYSYVYARVYGFNPKETGLCYVGIVVGFIFALATFGFFDATKYRKEAAKTNGKVAPEHRLYAAMFGSFLLPIGLFWFAWAPRPSVHWIVPVLAGWPFGWGALAVFLASVTYLVDTYGVENGASAIAANGFLRFLLGAVFPLFTIQMYEGLGIQWAGTVFAFVSVALLPVPWAFFWKGKSLRQRSHYPTSSY</sequence>
<dbReference type="GO" id="GO:0005886">
    <property type="term" value="C:plasma membrane"/>
    <property type="evidence" value="ECO:0007669"/>
    <property type="project" value="TreeGrafter"/>
</dbReference>
<evidence type="ECO:0000256" key="1">
    <source>
        <dbReference type="ARBA" id="ARBA00004141"/>
    </source>
</evidence>
<dbReference type="AlphaFoldDB" id="A0A6G1IEB8"/>
<dbReference type="Proteomes" id="UP000799291">
    <property type="component" value="Unassembled WGS sequence"/>
</dbReference>
<feature type="transmembrane region" description="Helical" evidence="6">
    <location>
        <begin position="469"/>
        <end position="491"/>
    </location>
</feature>
<feature type="transmembrane region" description="Helical" evidence="6">
    <location>
        <begin position="376"/>
        <end position="396"/>
    </location>
</feature>
<keyword evidence="8" id="KW-1185">Reference proteome</keyword>
<feature type="transmembrane region" description="Helical" evidence="6">
    <location>
        <begin position="402"/>
        <end position="430"/>
    </location>
</feature>
<evidence type="ECO:0000256" key="5">
    <source>
        <dbReference type="SAM" id="MobiDB-lite"/>
    </source>
</evidence>
<dbReference type="InterPro" id="IPR005829">
    <property type="entry name" value="Sugar_transporter_CS"/>
</dbReference>
<name>A0A6G1IEB8_9PLEO</name>
<comment type="subcellular location">
    <subcellularLocation>
        <location evidence="1">Membrane</location>
        <topology evidence="1">Multi-pass membrane protein</topology>
    </subcellularLocation>
</comment>
<evidence type="ECO:0000256" key="6">
    <source>
        <dbReference type="SAM" id="Phobius"/>
    </source>
</evidence>
<feature type="transmembrane region" description="Helical" evidence="6">
    <location>
        <begin position="117"/>
        <end position="138"/>
    </location>
</feature>
<dbReference type="PANTHER" id="PTHR23502">
    <property type="entry name" value="MAJOR FACILITATOR SUPERFAMILY"/>
    <property type="match status" value="1"/>
</dbReference>
<keyword evidence="4 6" id="KW-0472">Membrane</keyword>
<dbReference type="OrthoDB" id="3936150at2759"/>
<feature type="transmembrane region" description="Helical" evidence="6">
    <location>
        <begin position="231"/>
        <end position="248"/>
    </location>
</feature>
<proteinExistence type="predicted"/>
<feature type="transmembrane region" description="Helical" evidence="6">
    <location>
        <begin position="336"/>
        <end position="355"/>
    </location>
</feature>
<gene>
    <name evidence="7" type="ORF">K458DRAFT_396909</name>
</gene>
<feature type="transmembrane region" description="Helical" evidence="6">
    <location>
        <begin position="85"/>
        <end position="105"/>
    </location>
</feature>
<evidence type="ECO:0000256" key="3">
    <source>
        <dbReference type="ARBA" id="ARBA00022989"/>
    </source>
</evidence>
<dbReference type="GO" id="GO:0015606">
    <property type="term" value="F:spermidine transmembrane transporter activity"/>
    <property type="evidence" value="ECO:0007669"/>
    <property type="project" value="TreeGrafter"/>
</dbReference>
<protein>
    <submittedName>
        <fullName evidence="7">Putative polyamine transporter 4</fullName>
    </submittedName>
</protein>
<dbReference type="InterPro" id="IPR011701">
    <property type="entry name" value="MFS"/>
</dbReference>